<gene>
    <name evidence="2" type="ORF">DSM106972_006650</name>
</gene>
<reference evidence="2" key="1">
    <citation type="submission" date="2018-12" db="EMBL/GenBank/DDBJ databases">
        <authorList>
            <person name="Will S."/>
            <person name="Neumann-Schaal M."/>
            <person name="Henke P."/>
        </authorList>
    </citation>
    <scope>NUCLEOTIDE SEQUENCE</scope>
    <source>
        <strain evidence="2">PCC 7102</strain>
    </source>
</reference>
<comment type="caution">
    <text evidence="2">The sequence shown here is derived from an EMBL/GenBank/DDBJ whole genome shotgun (WGS) entry which is preliminary data.</text>
</comment>
<accession>A0A3S1CLZ5</accession>
<feature type="region of interest" description="Disordered" evidence="1">
    <location>
        <begin position="55"/>
        <end position="83"/>
    </location>
</feature>
<dbReference type="EMBL" id="RSCL01000001">
    <property type="protein sequence ID" value="RUT10170.1"/>
    <property type="molecule type" value="Genomic_DNA"/>
</dbReference>
<evidence type="ECO:0000256" key="1">
    <source>
        <dbReference type="SAM" id="MobiDB-lite"/>
    </source>
</evidence>
<proteinExistence type="predicted"/>
<organism evidence="2 3">
    <name type="scientific">Dulcicalothrix desertica PCC 7102</name>
    <dbReference type="NCBI Taxonomy" id="232991"/>
    <lineage>
        <taxon>Bacteria</taxon>
        <taxon>Bacillati</taxon>
        <taxon>Cyanobacteriota</taxon>
        <taxon>Cyanophyceae</taxon>
        <taxon>Nostocales</taxon>
        <taxon>Calotrichaceae</taxon>
        <taxon>Dulcicalothrix</taxon>
    </lineage>
</organism>
<dbReference type="RefSeq" id="WP_127078791.1">
    <property type="nucleotide sequence ID" value="NZ_RSCL01000001.1"/>
</dbReference>
<protein>
    <recommendedName>
        <fullName evidence="4">Threonine dehydratase</fullName>
    </recommendedName>
</protein>
<evidence type="ECO:0008006" key="4">
    <source>
        <dbReference type="Google" id="ProtNLM"/>
    </source>
</evidence>
<sequence>MSRIIQVLQNSLIRIAAFLSVALKSVGNLFKGISAFFGNIFGFSESESQYYLEKDESQGVKRSEPKPMLTTEQKTSFETPANRRRTNNKQMDYYLKMAQEIKKG</sequence>
<evidence type="ECO:0000313" key="2">
    <source>
        <dbReference type="EMBL" id="RUT10170.1"/>
    </source>
</evidence>
<dbReference type="OrthoDB" id="489163at2"/>
<feature type="compositionally biased region" description="Polar residues" evidence="1">
    <location>
        <begin position="70"/>
        <end position="79"/>
    </location>
</feature>
<feature type="compositionally biased region" description="Basic and acidic residues" evidence="1">
    <location>
        <begin position="55"/>
        <end position="65"/>
    </location>
</feature>
<keyword evidence="3" id="KW-1185">Reference proteome</keyword>
<name>A0A3S1CLZ5_9CYAN</name>
<reference evidence="2" key="2">
    <citation type="journal article" date="2019" name="Genome Biol. Evol.">
        <title>Day and night: Metabolic profiles and evolutionary relationships of six axenic non-marine cyanobacteria.</title>
        <authorList>
            <person name="Will S.E."/>
            <person name="Henke P."/>
            <person name="Boedeker C."/>
            <person name="Huang S."/>
            <person name="Brinkmann H."/>
            <person name="Rohde M."/>
            <person name="Jarek M."/>
            <person name="Friedl T."/>
            <person name="Seufert S."/>
            <person name="Schumacher M."/>
            <person name="Overmann J."/>
            <person name="Neumann-Schaal M."/>
            <person name="Petersen J."/>
        </authorList>
    </citation>
    <scope>NUCLEOTIDE SEQUENCE [LARGE SCALE GENOMIC DNA]</scope>
    <source>
        <strain evidence="2">PCC 7102</strain>
    </source>
</reference>
<dbReference type="AlphaFoldDB" id="A0A3S1CLZ5"/>
<evidence type="ECO:0000313" key="3">
    <source>
        <dbReference type="Proteomes" id="UP000271624"/>
    </source>
</evidence>
<dbReference type="Proteomes" id="UP000271624">
    <property type="component" value="Unassembled WGS sequence"/>
</dbReference>